<name>A0A5P1F7D1_ASPOF</name>
<dbReference type="EMBL" id="CM007384">
    <property type="protein sequence ID" value="ONK73317.1"/>
    <property type="molecule type" value="Genomic_DNA"/>
</dbReference>
<evidence type="ECO:0000313" key="2">
    <source>
        <dbReference type="Proteomes" id="UP000243459"/>
    </source>
</evidence>
<dbReference type="Gramene" id="ONK73317">
    <property type="protein sequence ID" value="ONK73317"/>
    <property type="gene ID" value="A4U43_C04F29660"/>
</dbReference>
<proteinExistence type="predicted"/>
<reference evidence="2" key="1">
    <citation type="journal article" date="2017" name="Nat. Commun.">
        <title>The asparagus genome sheds light on the origin and evolution of a young Y chromosome.</title>
        <authorList>
            <person name="Harkess A."/>
            <person name="Zhou J."/>
            <person name="Xu C."/>
            <person name="Bowers J.E."/>
            <person name="Van der Hulst R."/>
            <person name="Ayyampalayam S."/>
            <person name="Mercati F."/>
            <person name="Riccardi P."/>
            <person name="McKain M.R."/>
            <person name="Kakrana A."/>
            <person name="Tang H."/>
            <person name="Ray J."/>
            <person name="Groenendijk J."/>
            <person name="Arikit S."/>
            <person name="Mathioni S.M."/>
            <person name="Nakano M."/>
            <person name="Shan H."/>
            <person name="Telgmann-Rauber A."/>
            <person name="Kanno A."/>
            <person name="Yue Z."/>
            <person name="Chen H."/>
            <person name="Li W."/>
            <person name="Chen Y."/>
            <person name="Xu X."/>
            <person name="Zhang Y."/>
            <person name="Luo S."/>
            <person name="Chen H."/>
            <person name="Gao J."/>
            <person name="Mao Z."/>
            <person name="Pires J.C."/>
            <person name="Luo M."/>
            <person name="Kudrna D."/>
            <person name="Wing R.A."/>
            <person name="Meyers B.C."/>
            <person name="Yi K."/>
            <person name="Kong H."/>
            <person name="Lavrijsen P."/>
            <person name="Sunseri F."/>
            <person name="Falavigna A."/>
            <person name="Ye Y."/>
            <person name="Leebens-Mack J.H."/>
            <person name="Chen G."/>
        </authorList>
    </citation>
    <scope>NUCLEOTIDE SEQUENCE [LARGE SCALE GENOMIC DNA]</scope>
    <source>
        <strain evidence="2">cv. DH0086</strain>
    </source>
</reference>
<keyword evidence="2" id="KW-1185">Reference proteome</keyword>
<dbReference type="Proteomes" id="UP000243459">
    <property type="component" value="Chromosome 4"/>
</dbReference>
<organism evidence="1 2">
    <name type="scientific">Asparagus officinalis</name>
    <name type="common">Garden asparagus</name>
    <dbReference type="NCBI Taxonomy" id="4686"/>
    <lineage>
        <taxon>Eukaryota</taxon>
        <taxon>Viridiplantae</taxon>
        <taxon>Streptophyta</taxon>
        <taxon>Embryophyta</taxon>
        <taxon>Tracheophyta</taxon>
        <taxon>Spermatophyta</taxon>
        <taxon>Magnoliopsida</taxon>
        <taxon>Liliopsida</taxon>
        <taxon>Asparagales</taxon>
        <taxon>Asparagaceae</taxon>
        <taxon>Asparagoideae</taxon>
        <taxon>Asparagus</taxon>
    </lineage>
</organism>
<accession>A0A5P1F7D1</accession>
<sequence length="121" mass="12155">MRTGHFSPASRNICSVSSIRPRSRIRLSDGLGRVAAAVGMTSTTPLMWQSAAAATAQSGLATWPAADLIGGGRTRRSATGGGDGCAESQRPAAVVGLTGGATTARVTNGRRFRGALVGGGE</sequence>
<protein>
    <submittedName>
        <fullName evidence="1">Uncharacterized protein</fullName>
    </submittedName>
</protein>
<evidence type="ECO:0000313" key="1">
    <source>
        <dbReference type="EMBL" id="ONK73317.1"/>
    </source>
</evidence>
<dbReference type="AlphaFoldDB" id="A0A5P1F7D1"/>
<gene>
    <name evidence="1" type="ORF">A4U43_C04F29660</name>
</gene>